<protein>
    <submittedName>
        <fullName evidence="3">Crp/Fnr family transcriptional regulator</fullName>
    </submittedName>
</protein>
<dbReference type="InterPro" id="IPR014710">
    <property type="entry name" value="RmlC-like_jellyroll"/>
</dbReference>
<dbReference type="CDD" id="cd00038">
    <property type="entry name" value="CAP_ED"/>
    <property type="match status" value="1"/>
</dbReference>
<dbReference type="RefSeq" id="WP_119149864.1">
    <property type="nucleotide sequence ID" value="NZ_JBHSOV010000020.1"/>
</dbReference>
<proteinExistence type="predicted"/>
<organism evidence="3 4">
    <name type="scientific">Cohnella faecalis</name>
    <dbReference type="NCBI Taxonomy" id="2315694"/>
    <lineage>
        <taxon>Bacteria</taxon>
        <taxon>Bacillati</taxon>
        <taxon>Bacillota</taxon>
        <taxon>Bacilli</taxon>
        <taxon>Bacillales</taxon>
        <taxon>Paenibacillaceae</taxon>
        <taxon>Cohnella</taxon>
    </lineage>
</organism>
<dbReference type="Proteomes" id="UP000266340">
    <property type="component" value="Unassembled WGS sequence"/>
</dbReference>
<keyword evidence="4" id="KW-1185">Reference proteome</keyword>
<keyword evidence="1" id="KW-0010">Activator</keyword>
<evidence type="ECO:0000259" key="2">
    <source>
        <dbReference type="PROSITE" id="PS50042"/>
    </source>
</evidence>
<dbReference type="Pfam" id="PF00027">
    <property type="entry name" value="cNMP_binding"/>
    <property type="match status" value="1"/>
</dbReference>
<dbReference type="Gene3D" id="2.60.120.10">
    <property type="entry name" value="Jelly Rolls"/>
    <property type="match status" value="1"/>
</dbReference>
<dbReference type="InterPro" id="IPR000595">
    <property type="entry name" value="cNMP-bd_dom"/>
</dbReference>
<dbReference type="InterPro" id="IPR018490">
    <property type="entry name" value="cNMP-bd_dom_sf"/>
</dbReference>
<evidence type="ECO:0000256" key="1">
    <source>
        <dbReference type="ARBA" id="ARBA00023159"/>
    </source>
</evidence>
<evidence type="ECO:0000313" key="3">
    <source>
        <dbReference type="EMBL" id="RIE01806.1"/>
    </source>
</evidence>
<gene>
    <name evidence="3" type="ORF">D3H35_13505</name>
</gene>
<reference evidence="3 4" key="1">
    <citation type="submission" date="2018-09" db="EMBL/GenBank/DDBJ databases">
        <title>Cohnella cavernae sp. nov., isolated from a karst cave.</title>
        <authorList>
            <person name="Zhu H."/>
        </authorList>
    </citation>
    <scope>NUCLEOTIDE SEQUENCE [LARGE SCALE GENOMIC DNA]</scope>
    <source>
        <strain evidence="3 4">K2E09-144</strain>
    </source>
</reference>
<dbReference type="PROSITE" id="PS50042">
    <property type="entry name" value="CNMP_BINDING_3"/>
    <property type="match status" value="1"/>
</dbReference>
<name>A0A398CF36_9BACL</name>
<dbReference type="SMART" id="SM00100">
    <property type="entry name" value="cNMP"/>
    <property type="match status" value="1"/>
</dbReference>
<comment type="caution">
    <text evidence="3">The sequence shown here is derived from an EMBL/GenBank/DDBJ whole genome shotgun (WGS) entry which is preliminary data.</text>
</comment>
<sequence>MDASLQSYATLLRRFSDIPDSEWQWFAARLHARTLRKYDYFIRSGEQARFIAFCAEGLFRFYYDTENGNELNKSFCGKGDFVASFHSLLLDSPSRLHIQALEDSELWVISYADYIGLYDRHVCWERLGRRMAERLFIKKEQRERELLLCSAEERYRLFVNENPELHERIPLYHIASYLGITPVALSRIRRRINLG</sequence>
<evidence type="ECO:0000313" key="4">
    <source>
        <dbReference type="Proteomes" id="UP000266340"/>
    </source>
</evidence>
<dbReference type="OrthoDB" id="9798104at2"/>
<feature type="domain" description="Cyclic nucleotide-binding" evidence="2">
    <location>
        <begin position="14"/>
        <end position="114"/>
    </location>
</feature>
<dbReference type="SUPFAM" id="SSF51206">
    <property type="entry name" value="cAMP-binding domain-like"/>
    <property type="match status" value="1"/>
</dbReference>
<accession>A0A398CF36</accession>
<dbReference type="EMBL" id="QXJM01000039">
    <property type="protein sequence ID" value="RIE01806.1"/>
    <property type="molecule type" value="Genomic_DNA"/>
</dbReference>
<dbReference type="AlphaFoldDB" id="A0A398CF36"/>